<gene>
    <name evidence="2" type="ORF">ERS007703_02647</name>
</gene>
<feature type="compositionally biased region" description="Low complexity" evidence="1">
    <location>
        <begin position="14"/>
        <end position="24"/>
    </location>
</feature>
<feature type="compositionally biased region" description="Basic and acidic residues" evidence="1">
    <location>
        <begin position="1"/>
        <end position="11"/>
    </location>
</feature>
<accession>A0A0U0SXW3</accession>
<dbReference type="EMBL" id="CSAE01000300">
    <property type="protein sequence ID" value="COW05898.1"/>
    <property type="molecule type" value="Genomic_DNA"/>
</dbReference>
<evidence type="ECO:0000313" key="3">
    <source>
        <dbReference type="Proteomes" id="UP000038802"/>
    </source>
</evidence>
<name>A0A0U0SXW3_MYCTX</name>
<dbReference type="Proteomes" id="UP000038802">
    <property type="component" value="Unassembled WGS sequence"/>
</dbReference>
<reference evidence="3" key="1">
    <citation type="submission" date="2015-03" db="EMBL/GenBank/DDBJ databases">
        <authorList>
            <consortium name="Pathogen Informatics"/>
        </authorList>
    </citation>
    <scope>NUCLEOTIDE SEQUENCE [LARGE SCALE GENOMIC DNA]</scope>
    <source>
        <strain evidence="3">K00500041</strain>
    </source>
</reference>
<feature type="region of interest" description="Disordered" evidence="1">
    <location>
        <begin position="54"/>
        <end position="78"/>
    </location>
</feature>
<organism evidence="2 3">
    <name type="scientific">Mycobacterium tuberculosis</name>
    <dbReference type="NCBI Taxonomy" id="1773"/>
    <lineage>
        <taxon>Bacteria</taxon>
        <taxon>Bacillati</taxon>
        <taxon>Actinomycetota</taxon>
        <taxon>Actinomycetes</taxon>
        <taxon>Mycobacteriales</taxon>
        <taxon>Mycobacteriaceae</taxon>
        <taxon>Mycobacterium</taxon>
        <taxon>Mycobacterium tuberculosis complex</taxon>
    </lineage>
</organism>
<evidence type="ECO:0000313" key="2">
    <source>
        <dbReference type="EMBL" id="COW05898.1"/>
    </source>
</evidence>
<sequence length="78" mass="8072">MAFESASDRACKTSSSCGSPPSASDTASMVLGSFKSRRVAVIGSSRWWRTSLESVRTSGGDNPSLVQTGITNSAPSTL</sequence>
<feature type="region of interest" description="Disordered" evidence="1">
    <location>
        <begin position="1"/>
        <end position="25"/>
    </location>
</feature>
<protein>
    <submittedName>
        <fullName evidence="2">Uncharacterized protein</fullName>
    </submittedName>
</protein>
<evidence type="ECO:0000256" key="1">
    <source>
        <dbReference type="SAM" id="MobiDB-lite"/>
    </source>
</evidence>
<dbReference type="AlphaFoldDB" id="A0A0U0SXW3"/>
<proteinExistence type="predicted"/>